<dbReference type="Proteomes" id="UP000324222">
    <property type="component" value="Unassembled WGS sequence"/>
</dbReference>
<protein>
    <submittedName>
        <fullName evidence="1">Uncharacterized protein</fullName>
    </submittedName>
</protein>
<dbReference type="EMBL" id="VSRR010000059">
    <property type="protein sequence ID" value="MPC09202.1"/>
    <property type="molecule type" value="Genomic_DNA"/>
</dbReference>
<gene>
    <name evidence="1" type="ORF">E2C01_001806</name>
</gene>
<sequence>MESAVSAAVTVRNRCILGASGGSLEVARRFRMSAEGTPLTSLRRSFWGVRARRCLLRALRRSPWREDCLWRWMVGGFMAAENPSLSVREALNMARLAWRTPEDWDEAGREDGLS</sequence>
<proteinExistence type="predicted"/>
<accession>A0A5B7CHM1</accession>
<evidence type="ECO:0000313" key="2">
    <source>
        <dbReference type="Proteomes" id="UP000324222"/>
    </source>
</evidence>
<name>A0A5B7CHM1_PORTR</name>
<reference evidence="1 2" key="1">
    <citation type="submission" date="2019-05" db="EMBL/GenBank/DDBJ databases">
        <title>Another draft genome of Portunus trituberculatus and its Hox gene families provides insights of decapod evolution.</title>
        <authorList>
            <person name="Jeong J.-H."/>
            <person name="Song I."/>
            <person name="Kim S."/>
            <person name="Choi T."/>
            <person name="Kim D."/>
            <person name="Ryu S."/>
            <person name="Kim W."/>
        </authorList>
    </citation>
    <scope>NUCLEOTIDE SEQUENCE [LARGE SCALE GENOMIC DNA]</scope>
    <source>
        <tissue evidence="1">Muscle</tissue>
    </source>
</reference>
<dbReference type="AlphaFoldDB" id="A0A5B7CHM1"/>
<organism evidence="1 2">
    <name type="scientific">Portunus trituberculatus</name>
    <name type="common">Swimming crab</name>
    <name type="synonym">Neptunus trituberculatus</name>
    <dbReference type="NCBI Taxonomy" id="210409"/>
    <lineage>
        <taxon>Eukaryota</taxon>
        <taxon>Metazoa</taxon>
        <taxon>Ecdysozoa</taxon>
        <taxon>Arthropoda</taxon>
        <taxon>Crustacea</taxon>
        <taxon>Multicrustacea</taxon>
        <taxon>Malacostraca</taxon>
        <taxon>Eumalacostraca</taxon>
        <taxon>Eucarida</taxon>
        <taxon>Decapoda</taxon>
        <taxon>Pleocyemata</taxon>
        <taxon>Brachyura</taxon>
        <taxon>Eubrachyura</taxon>
        <taxon>Portunoidea</taxon>
        <taxon>Portunidae</taxon>
        <taxon>Portuninae</taxon>
        <taxon>Portunus</taxon>
    </lineage>
</organism>
<comment type="caution">
    <text evidence="1">The sequence shown here is derived from an EMBL/GenBank/DDBJ whole genome shotgun (WGS) entry which is preliminary data.</text>
</comment>
<keyword evidence="2" id="KW-1185">Reference proteome</keyword>
<evidence type="ECO:0000313" key="1">
    <source>
        <dbReference type="EMBL" id="MPC09202.1"/>
    </source>
</evidence>